<dbReference type="GO" id="GO:0016020">
    <property type="term" value="C:membrane"/>
    <property type="evidence" value="ECO:0007669"/>
    <property type="project" value="UniProtKB-SubCell"/>
</dbReference>
<feature type="transmembrane region" description="Helical" evidence="6">
    <location>
        <begin position="497"/>
        <end position="516"/>
    </location>
</feature>
<keyword evidence="4 6" id="KW-0472">Membrane</keyword>
<feature type="transmembrane region" description="Helical" evidence="6">
    <location>
        <begin position="645"/>
        <end position="666"/>
    </location>
</feature>
<dbReference type="InterPro" id="IPR013057">
    <property type="entry name" value="AA_transpt_TM"/>
</dbReference>
<feature type="transmembrane region" description="Helical" evidence="6">
    <location>
        <begin position="348"/>
        <end position="373"/>
    </location>
</feature>
<feature type="transmembrane region" description="Helical" evidence="6">
    <location>
        <begin position="456"/>
        <end position="477"/>
    </location>
</feature>
<accession>A0A813L4G0</accession>
<feature type="region of interest" description="Disordered" evidence="5">
    <location>
        <begin position="167"/>
        <end position="186"/>
    </location>
</feature>
<reference evidence="8" key="1">
    <citation type="submission" date="2021-02" db="EMBL/GenBank/DDBJ databases">
        <authorList>
            <person name="Dougan E. K."/>
            <person name="Rhodes N."/>
            <person name="Thang M."/>
            <person name="Chan C."/>
        </authorList>
    </citation>
    <scope>NUCLEOTIDE SEQUENCE</scope>
</reference>
<feature type="transmembrane region" description="Helical" evidence="6">
    <location>
        <begin position="574"/>
        <end position="598"/>
    </location>
</feature>
<keyword evidence="3 6" id="KW-1133">Transmembrane helix</keyword>
<dbReference type="AlphaFoldDB" id="A0A813L4G0"/>
<sequence length="700" mass="75011">MEEEGAEPLLVEQQASPCSYQEYPLRDRCESEPCAAQSAGVVLTGRASSDGSAGSPNKNCPLIQQDMQVHPRAKERSEVADLERHLDALQSKSSPQVSFQAVCGSSFCLQGLNYIRSLSLSMLLGGTMEEEGAEPLLVEQQASPCSYQEHPLRDRCESEPCAAQSAGVVPTGRASSDGSAGSPNKNCPLIQQDMQVHPRAKERSEVADLERHLDALQSKSSPQASGGILHSTSFCDAENRFRNSPELAEQRRLREPGGFRRQFLNTAAEAEGLPWKARPAAWRNTLMQSIISGDATMLFFEDVPDDGPTEKAIPRRPGEGMNNLGVAITVFKGNIGAAILFAPRSFSIGGWAASVAVFTTVFVLAVFCALRLLACALQNSGTYGDLVEKSLGRVGRNACCVAIIMLQSGCCALYFIFIGQVLVELVMPGMPLAAAIAFLAVCFSPLAMIRKVSQLWLANLLGAICSAIGVFCVIGIVGQQAAANESSWEDRALAKSSAVLTLGSASFMFEGIGLVIPTFESSKEPDRFPFIFASVMLLIWVLVLSVGLLGYLAYGEDVQPLILLNFKAGPAINSIRLLFSFAMFCTFPLMLLPAVRLVESGFFTPVSNPTLARKCQKNVFRAGYVAMLGCLAILGSTSLDSFVTIIGASFGCPLAFVFPLACHYQLVATSRFEKGVDLVLGIAGLLITIVVSGLSIASWH</sequence>
<evidence type="ECO:0000256" key="5">
    <source>
        <dbReference type="SAM" id="MobiDB-lite"/>
    </source>
</evidence>
<name>A0A813L4G0_POLGL</name>
<feature type="transmembrane region" description="Helical" evidence="6">
    <location>
        <begin position="394"/>
        <end position="417"/>
    </location>
</feature>
<proteinExistence type="predicted"/>
<dbReference type="PANTHER" id="PTHR22950:SF666">
    <property type="entry name" value="VACUOLAR AMINO ACID TRANSPORTER 4"/>
    <property type="match status" value="1"/>
</dbReference>
<dbReference type="PANTHER" id="PTHR22950">
    <property type="entry name" value="AMINO ACID TRANSPORTER"/>
    <property type="match status" value="1"/>
</dbReference>
<evidence type="ECO:0000313" key="9">
    <source>
        <dbReference type="Proteomes" id="UP000626109"/>
    </source>
</evidence>
<feature type="transmembrane region" description="Helical" evidence="6">
    <location>
        <begin position="429"/>
        <end position="449"/>
    </location>
</feature>
<feature type="domain" description="Amino acid transporter transmembrane" evidence="7">
    <location>
        <begin position="326"/>
        <end position="672"/>
    </location>
</feature>
<evidence type="ECO:0000256" key="6">
    <source>
        <dbReference type="SAM" id="Phobius"/>
    </source>
</evidence>
<feature type="compositionally biased region" description="Polar residues" evidence="5">
    <location>
        <begin position="173"/>
        <end position="185"/>
    </location>
</feature>
<comment type="caution">
    <text evidence="8">The sequence shown here is derived from an EMBL/GenBank/DDBJ whole genome shotgun (WGS) entry which is preliminary data.</text>
</comment>
<feature type="transmembrane region" description="Helical" evidence="6">
    <location>
        <begin position="619"/>
        <end position="639"/>
    </location>
</feature>
<evidence type="ECO:0000259" key="7">
    <source>
        <dbReference type="Pfam" id="PF01490"/>
    </source>
</evidence>
<dbReference type="Pfam" id="PF01490">
    <property type="entry name" value="Aa_trans"/>
    <property type="match status" value="1"/>
</dbReference>
<evidence type="ECO:0000256" key="2">
    <source>
        <dbReference type="ARBA" id="ARBA00022692"/>
    </source>
</evidence>
<protein>
    <recommendedName>
        <fullName evidence="7">Amino acid transporter transmembrane domain-containing protein</fullName>
    </recommendedName>
</protein>
<feature type="transmembrane region" description="Helical" evidence="6">
    <location>
        <begin position="528"/>
        <end position="554"/>
    </location>
</feature>
<evidence type="ECO:0000313" key="8">
    <source>
        <dbReference type="EMBL" id="CAE8719597.1"/>
    </source>
</evidence>
<keyword evidence="2 6" id="KW-0812">Transmembrane</keyword>
<evidence type="ECO:0000256" key="4">
    <source>
        <dbReference type="ARBA" id="ARBA00023136"/>
    </source>
</evidence>
<dbReference type="EMBL" id="CAJNNW010033584">
    <property type="protein sequence ID" value="CAE8719597.1"/>
    <property type="molecule type" value="Genomic_DNA"/>
</dbReference>
<evidence type="ECO:0000256" key="3">
    <source>
        <dbReference type="ARBA" id="ARBA00022989"/>
    </source>
</evidence>
<dbReference type="Proteomes" id="UP000626109">
    <property type="component" value="Unassembled WGS sequence"/>
</dbReference>
<organism evidence="8 9">
    <name type="scientific">Polarella glacialis</name>
    <name type="common">Dinoflagellate</name>
    <dbReference type="NCBI Taxonomy" id="89957"/>
    <lineage>
        <taxon>Eukaryota</taxon>
        <taxon>Sar</taxon>
        <taxon>Alveolata</taxon>
        <taxon>Dinophyceae</taxon>
        <taxon>Suessiales</taxon>
        <taxon>Suessiaceae</taxon>
        <taxon>Polarella</taxon>
    </lineage>
</organism>
<feature type="transmembrane region" description="Helical" evidence="6">
    <location>
        <begin position="678"/>
        <end position="699"/>
    </location>
</feature>
<comment type="subcellular location">
    <subcellularLocation>
        <location evidence="1">Membrane</location>
        <topology evidence="1">Multi-pass membrane protein</topology>
    </subcellularLocation>
</comment>
<gene>
    <name evidence="8" type="ORF">PGLA2088_LOCUS40777</name>
</gene>
<dbReference type="GO" id="GO:0015179">
    <property type="term" value="F:L-amino acid transmembrane transporter activity"/>
    <property type="evidence" value="ECO:0007669"/>
    <property type="project" value="TreeGrafter"/>
</dbReference>
<evidence type="ECO:0000256" key="1">
    <source>
        <dbReference type="ARBA" id="ARBA00004141"/>
    </source>
</evidence>